<evidence type="ECO:0000313" key="3">
    <source>
        <dbReference type="EMBL" id="PTB48212.1"/>
    </source>
</evidence>
<dbReference type="CDD" id="cd12087">
    <property type="entry name" value="TM_EGFR-like"/>
    <property type="match status" value="1"/>
</dbReference>
<feature type="transmembrane region" description="Helical" evidence="2">
    <location>
        <begin position="205"/>
        <end position="228"/>
    </location>
</feature>
<dbReference type="EMBL" id="KZ679701">
    <property type="protein sequence ID" value="PTB48212.1"/>
    <property type="molecule type" value="Genomic_DNA"/>
</dbReference>
<evidence type="ECO:0000313" key="4">
    <source>
        <dbReference type="Proteomes" id="UP000241690"/>
    </source>
</evidence>
<gene>
    <name evidence="3" type="ORF">M431DRAFT_501290</name>
</gene>
<dbReference type="AlphaFoldDB" id="A0A2T3ZTS7"/>
<protein>
    <submittedName>
        <fullName evidence="3">Uncharacterized protein</fullName>
    </submittedName>
</protein>
<dbReference type="RefSeq" id="XP_024767889.1">
    <property type="nucleotide sequence ID" value="XM_024918002.1"/>
</dbReference>
<accession>A0A2T3ZTS7</accession>
<proteinExistence type="predicted"/>
<reference evidence="3 4" key="1">
    <citation type="submission" date="2016-07" db="EMBL/GenBank/DDBJ databases">
        <title>Multiple horizontal gene transfer events from other fungi enriched the ability of initially mycotrophic Trichoderma (Ascomycota) to feed on dead plant biomass.</title>
        <authorList>
            <consortium name="DOE Joint Genome Institute"/>
            <person name="Aerts A."/>
            <person name="Atanasova L."/>
            <person name="Chenthamara K."/>
            <person name="Zhang J."/>
            <person name="Grujic M."/>
            <person name="Henrissat B."/>
            <person name="Kuo A."/>
            <person name="Salamov A."/>
            <person name="Lipzen A."/>
            <person name="Labutti K."/>
            <person name="Barry K."/>
            <person name="Miao Y."/>
            <person name="Rahimi M.J."/>
            <person name="Shen Q."/>
            <person name="Grigoriev I.V."/>
            <person name="Kubicek C.P."/>
            <person name="Druzhinina I.S."/>
        </authorList>
    </citation>
    <scope>NUCLEOTIDE SEQUENCE [LARGE SCALE GENOMIC DNA]</scope>
    <source>
        <strain evidence="3 4">CBS 226.95</strain>
    </source>
</reference>
<evidence type="ECO:0000256" key="1">
    <source>
        <dbReference type="SAM" id="MobiDB-lite"/>
    </source>
</evidence>
<dbReference type="STRING" id="983964.A0A2T3ZTS7"/>
<dbReference type="GeneID" id="36626571"/>
<keyword evidence="2" id="KW-0812">Transmembrane</keyword>
<organism evidence="3 4">
    <name type="scientific">Trichoderma harzianum CBS 226.95</name>
    <dbReference type="NCBI Taxonomy" id="983964"/>
    <lineage>
        <taxon>Eukaryota</taxon>
        <taxon>Fungi</taxon>
        <taxon>Dikarya</taxon>
        <taxon>Ascomycota</taxon>
        <taxon>Pezizomycotina</taxon>
        <taxon>Sordariomycetes</taxon>
        <taxon>Hypocreomycetidae</taxon>
        <taxon>Hypocreales</taxon>
        <taxon>Hypocreaceae</taxon>
        <taxon>Trichoderma</taxon>
    </lineage>
</organism>
<keyword evidence="2" id="KW-0472">Membrane</keyword>
<evidence type="ECO:0000256" key="2">
    <source>
        <dbReference type="SAM" id="Phobius"/>
    </source>
</evidence>
<sequence length="316" mass="34169">MAARTSTLSSGTRRVLYMPMTIQAIPCPPPILQSDFDGCRIPGGLELWSNGGFYSPGECFEGYRAMCTQTSPVSNGWPIRHEETVVRCVPDGYDCNDSTKDQKYAVTNYDGTTLSAPAFEIRWRSADLAHGVRTTEMFPPGIPTPFPTSTSDSSTYKLITTSSNIFVTAPTPTLPISSTVVQFSSSSVSSSPPSRPNWALTPGTIAGIVVGSCLGLLAAASAITFLFLHRRRKTQGPSRITDDTWCQQGARKEPTELSGTQCPAELEDKPMELRELQGKPQPQPCADTEQPPHTSLRACHISVNSIPMEVAADPSH</sequence>
<name>A0A2T3ZTS7_TRIHA</name>
<keyword evidence="2" id="KW-1133">Transmembrane helix</keyword>
<dbReference type="Proteomes" id="UP000241690">
    <property type="component" value="Unassembled WGS sequence"/>
</dbReference>
<feature type="region of interest" description="Disordered" evidence="1">
    <location>
        <begin position="276"/>
        <end position="296"/>
    </location>
</feature>
<keyword evidence="4" id="KW-1185">Reference proteome</keyword>